<dbReference type="InterPro" id="IPR014825">
    <property type="entry name" value="DNA_alkylation"/>
</dbReference>
<dbReference type="OrthoDB" id="9784740at2"/>
<evidence type="ECO:0008006" key="3">
    <source>
        <dbReference type="Google" id="ProtNLM"/>
    </source>
</evidence>
<dbReference type="SUPFAM" id="SSF48371">
    <property type="entry name" value="ARM repeat"/>
    <property type="match status" value="1"/>
</dbReference>
<dbReference type="CDD" id="cd06561">
    <property type="entry name" value="AlkD_like"/>
    <property type="match status" value="1"/>
</dbReference>
<organism evidence="1 2">
    <name type="scientific">Treponema saccharophilum DSM 2985</name>
    <dbReference type="NCBI Taxonomy" id="907348"/>
    <lineage>
        <taxon>Bacteria</taxon>
        <taxon>Pseudomonadati</taxon>
        <taxon>Spirochaetota</taxon>
        <taxon>Spirochaetia</taxon>
        <taxon>Spirochaetales</taxon>
        <taxon>Treponemataceae</taxon>
        <taxon>Treponema</taxon>
    </lineage>
</organism>
<evidence type="ECO:0000313" key="1">
    <source>
        <dbReference type="EMBL" id="EIC02400.1"/>
    </source>
</evidence>
<keyword evidence="2" id="KW-1185">Reference proteome</keyword>
<evidence type="ECO:0000313" key="2">
    <source>
        <dbReference type="Proteomes" id="UP000003571"/>
    </source>
</evidence>
<reference evidence="1 2" key="1">
    <citation type="submission" date="2011-09" db="EMBL/GenBank/DDBJ databases">
        <title>The draft genome of Treponema saccharophilum DSM 2985.</title>
        <authorList>
            <consortium name="US DOE Joint Genome Institute (JGI-PGF)"/>
            <person name="Lucas S."/>
            <person name="Copeland A."/>
            <person name="Lapidus A."/>
            <person name="Glavina del Rio T."/>
            <person name="Dalin E."/>
            <person name="Tice H."/>
            <person name="Bruce D."/>
            <person name="Goodwin L."/>
            <person name="Pitluck S."/>
            <person name="Peters L."/>
            <person name="Kyrpides N."/>
            <person name="Mavromatis K."/>
            <person name="Ivanova N."/>
            <person name="Markowitz V."/>
            <person name="Cheng J.-F."/>
            <person name="Hugenholtz P."/>
            <person name="Woyke T."/>
            <person name="Wu D."/>
            <person name="Gronow S."/>
            <person name="Wellnitz S."/>
            <person name="Brambilla E."/>
            <person name="Klenk H.-P."/>
            <person name="Eisen J.A."/>
        </authorList>
    </citation>
    <scope>NUCLEOTIDE SEQUENCE [LARGE SCALE GENOMIC DNA]</scope>
    <source>
        <strain evidence="1 2">DSM 2985</strain>
    </source>
</reference>
<name>H7EJ86_9SPIR</name>
<sequence length="237" mass="27727">MEKIRDALRAAADLQYRDFQSRLVPTIPAETMIGVRTPRLREIAKSAARDEKTAGVFLRELPHAYFEENLIHFFVVAEMKDFDACVAEVERFLPYVDCWPVCDQASPKSFRKNHARLLPHIKQWISSAHVYTSRYGMRILMNEFLDEDFSKEFPEIVAERMDAKGADEDYYLKMMASWYFATALAKQWDAAVPFIEKHRLEPWTHNKAIQKALESFRVTEAHKEYLRSLKTNRQSGD</sequence>
<dbReference type="InterPro" id="IPR016024">
    <property type="entry name" value="ARM-type_fold"/>
</dbReference>
<dbReference type="EMBL" id="AGRW01000040">
    <property type="protein sequence ID" value="EIC02400.1"/>
    <property type="molecule type" value="Genomic_DNA"/>
</dbReference>
<dbReference type="PATRIC" id="fig|907348.3.peg.906"/>
<protein>
    <recommendedName>
        <fullName evidence="3">DNA alkylation repair enzyme</fullName>
    </recommendedName>
</protein>
<dbReference type="STRING" id="907348.TresaDRAFT_1847"/>
<dbReference type="Pfam" id="PF08713">
    <property type="entry name" value="DNA_alkylation"/>
    <property type="match status" value="1"/>
</dbReference>
<comment type="caution">
    <text evidence="1">The sequence shown here is derived from an EMBL/GenBank/DDBJ whole genome shotgun (WGS) entry which is preliminary data.</text>
</comment>
<dbReference type="PANTHER" id="PTHR34070:SF1">
    <property type="entry name" value="DNA ALKYLATION REPAIR PROTEIN"/>
    <property type="match status" value="1"/>
</dbReference>
<accession>H7EJ86</accession>
<gene>
    <name evidence="1" type="ORF">TresaDRAFT_1847</name>
</gene>
<dbReference type="Gene3D" id="1.25.10.90">
    <property type="match status" value="1"/>
</dbReference>
<dbReference type="RefSeq" id="WP_002703254.1">
    <property type="nucleotide sequence ID" value="NZ_AGRW01000040.1"/>
</dbReference>
<dbReference type="eggNOG" id="COG4912">
    <property type="taxonomic scope" value="Bacteria"/>
</dbReference>
<dbReference type="PANTHER" id="PTHR34070">
    <property type="entry name" value="ARMADILLO-TYPE FOLD"/>
    <property type="match status" value="1"/>
</dbReference>
<dbReference type="AlphaFoldDB" id="H7EJ86"/>
<proteinExistence type="predicted"/>
<dbReference type="Proteomes" id="UP000003571">
    <property type="component" value="Unassembled WGS sequence"/>
</dbReference>